<dbReference type="GO" id="GO:0043165">
    <property type="term" value="P:Gram-negative-bacterium-type cell outer membrane assembly"/>
    <property type="evidence" value="ECO:0007669"/>
    <property type="project" value="UniProtKB-UniRule"/>
</dbReference>
<dbReference type="Pfam" id="PF04355">
    <property type="entry name" value="BamE"/>
    <property type="match status" value="1"/>
</dbReference>
<dbReference type="HAMAP" id="MF_00925">
    <property type="entry name" value="OM_assembly_BamE"/>
    <property type="match status" value="1"/>
</dbReference>
<evidence type="ECO:0000256" key="5">
    <source>
        <dbReference type="SAM" id="MobiDB-lite"/>
    </source>
</evidence>
<evidence type="ECO:0000256" key="1">
    <source>
        <dbReference type="ARBA" id="ARBA00022729"/>
    </source>
</evidence>
<dbReference type="Gene3D" id="3.30.1450.10">
    <property type="match status" value="1"/>
</dbReference>
<dbReference type="InterPro" id="IPR007450">
    <property type="entry name" value="BamE_dom"/>
</dbReference>
<feature type="domain" description="Outer membrane protein assembly factor BamE" evidence="6">
    <location>
        <begin position="44"/>
        <end position="112"/>
    </location>
</feature>
<proteinExistence type="inferred from homology"/>
<name>A0A918XMQ4_9GAMM</name>
<reference evidence="7" key="2">
    <citation type="submission" date="2020-09" db="EMBL/GenBank/DDBJ databases">
        <authorList>
            <person name="Sun Q."/>
            <person name="Kim S."/>
        </authorList>
    </citation>
    <scope>NUCLEOTIDE SEQUENCE</scope>
    <source>
        <strain evidence="7">KCTC 23430</strain>
    </source>
</reference>
<comment type="subcellular location">
    <subcellularLocation>
        <location evidence="4">Cell outer membrane</location>
        <topology evidence="4">Lipid-anchor</topology>
    </subcellularLocation>
</comment>
<comment type="caution">
    <text evidence="7">The sequence shown here is derived from an EMBL/GenBank/DDBJ whole genome shotgun (WGS) entry which is preliminary data.</text>
</comment>
<dbReference type="Proteomes" id="UP000644693">
    <property type="component" value="Unassembled WGS sequence"/>
</dbReference>
<dbReference type="GO" id="GO:1990063">
    <property type="term" value="C:Bam protein complex"/>
    <property type="evidence" value="ECO:0007669"/>
    <property type="project" value="TreeGrafter"/>
</dbReference>
<organism evidence="7 8">
    <name type="scientific">Parahalioglobus pacificus</name>
    <dbReference type="NCBI Taxonomy" id="930806"/>
    <lineage>
        <taxon>Bacteria</taxon>
        <taxon>Pseudomonadati</taxon>
        <taxon>Pseudomonadota</taxon>
        <taxon>Gammaproteobacteria</taxon>
        <taxon>Cellvibrionales</taxon>
        <taxon>Halieaceae</taxon>
        <taxon>Parahalioglobus</taxon>
    </lineage>
</organism>
<feature type="compositionally biased region" description="Acidic residues" evidence="5">
    <location>
        <begin position="132"/>
        <end position="154"/>
    </location>
</feature>
<keyword evidence="3 4" id="KW-0998">Cell outer membrane</keyword>
<dbReference type="GO" id="GO:0030674">
    <property type="term" value="F:protein-macromolecule adaptor activity"/>
    <property type="evidence" value="ECO:0007669"/>
    <property type="project" value="TreeGrafter"/>
</dbReference>
<evidence type="ECO:0000256" key="2">
    <source>
        <dbReference type="ARBA" id="ARBA00023136"/>
    </source>
</evidence>
<reference evidence="7" key="1">
    <citation type="journal article" date="2014" name="Int. J. Syst. Evol. Microbiol.">
        <title>Complete genome sequence of Corynebacterium casei LMG S-19264T (=DSM 44701T), isolated from a smear-ripened cheese.</title>
        <authorList>
            <consortium name="US DOE Joint Genome Institute (JGI-PGF)"/>
            <person name="Walter F."/>
            <person name="Albersmeier A."/>
            <person name="Kalinowski J."/>
            <person name="Ruckert C."/>
        </authorList>
    </citation>
    <scope>NUCLEOTIDE SEQUENCE</scope>
    <source>
        <strain evidence="7">KCTC 23430</strain>
    </source>
</reference>
<dbReference type="PANTHER" id="PTHR37482">
    <property type="entry name" value="OUTER MEMBRANE PROTEIN ASSEMBLY FACTOR BAME"/>
    <property type="match status" value="1"/>
</dbReference>
<gene>
    <name evidence="4" type="primary">bamE</name>
    <name evidence="7" type="ORF">GCM10007053_28320</name>
</gene>
<dbReference type="PANTHER" id="PTHR37482:SF1">
    <property type="entry name" value="OUTER MEMBRANE PROTEIN ASSEMBLY FACTOR BAME"/>
    <property type="match status" value="1"/>
</dbReference>
<keyword evidence="8" id="KW-1185">Reference proteome</keyword>
<comment type="subunit">
    <text evidence="4">Part of the Bam complex.</text>
</comment>
<evidence type="ECO:0000259" key="6">
    <source>
        <dbReference type="Pfam" id="PF04355"/>
    </source>
</evidence>
<evidence type="ECO:0000313" key="8">
    <source>
        <dbReference type="Proteomes" id="UP000644693"/>
    </source>
</evidence>
<dbReference type="AlphaFoldDB" id="A0A918XMQ4"/>
<keyword evidence="4" id="KW-0564">Palmitate</keyword>
<dbReference type="EMBL" id="BMYM01000003">
    <property type="protein sequence ID" value="GHD38162.1"/>
    <property type="molecule type" value="Genomic_DNA"/>
</dbReference>
<keyword evidence="1 4" id="KW-0732">Signal</keyword>
<comment type="similarity">
    <text evidence="4">Belongs to the BamE family.</text>
</comment>
<dbReference type="InterPro" id="IPR037873">
    <property type="entry name" value="BamE-like"/>
</dbReference>
<accession>A0A918XMQ4</accession>
<protein>
    <recommendedName>
        <fullName evidence="4">Outer membrane protein assembly factor BamE</fullName>
    </recommendedName>
</protein>
<keyword evidence="4" id="KW-0449">Lipoprotein</keyword>
<dbReference type="InterPro" id="IPR026592">
    <property type="entry name" value="BamE"/>
</dbReference>
<dbReference type="PROSITE" id="PS51257">
    <property type="entry name" value="PROKAR_LIPOPROTEIN"/>
    <property type="match status" value="1"/>
</dbReference>
<sequence>MPPQLEKWKFPSVRPLLIALFIASLTACGAMGFPGVYRINVEQGNIVDQEMVDQLKLGMSRRQVRFIMGTPLVEDTFNSNRWDYPYSVRNGGQILRASSVSVFFEGDSLVNVTGDVLPEWAGGPGPEKGDASDSEGEASAEQSNEDVEAADNDS</sequence>
<evidence type="ECO:0000256" key="4">
    <source>
        <dbReference type="HAMAP-Rule" id="MF_00925"/>
    </source>
</evidence>
<dbReference type="GO" id="GO:0051205">
    <property type="term" value="P:protein insertion into membrane"/>
    <property type="evidence" value="ECO:0007669"/>
    <property type="project" value="UniProtKB-UniRule"/>
</dbReference>
<feature type="region of interest" description="Disordered" evidence="5">
    <location>
        <begin position="116"/>
        <end position="154"/>
    </location>
</feature>
<comment type="function">
    <text evidence="4">Part of the outer membrane protein assembly complex, which is involved in assembly and insertion of beta-barrel proteins into the outer membrane.</text>
</comment>
<keyword evidence="2 4" id="KW-0472">Membrane</keyword>
<evidence type="ECO:0000313" key="7">
    <source>
        <dbReference type="EMBL" id="GHD38162.1"/>
    </source>
</evidence>
<evidence type="ECO:0000256" key="3">
    <source>
        <dbReference type="ARBA" id="ARBA00023237"/>
    </source>
</evidence>